<dbReference type="PROSITE" id="PS00189">
    <property type="entry name" value="LIPOYL"/>
    <property type="match status" value="1"/>
</dbReference>
<dbReference type="InterPro" id="IPR003016">
    <property type="entry name" value="2-oxoA_DH_lipoyl-BS"/>
</dbReference>
<dbReference type="Pfam" id="PF00198">
    <property type="entry name" value="2-oxoacid_dh"/>
    <property type="match status" value="1"/>
</dbReference>
<keyword evidence="7" id="KW-0808">Transferase</keyword>
<keyword evidence="5" id="KW-0560">Oxidoreductase</keyword>
<dbReference type="GO" id="GO:0016746">
    <property type="term" value="F:acyltransferase activity"/>
    <property type="evidence" value="ECO:0007669"/>
    <property type="project" value="UniProtKB-KW"/>
</dbReference>
<dbReference type="Gene3D" id="3.40.50.970">
    <property type="match status" value="1"/>
</dbReference>
<evidence type="ECO:0000256" key="8">
    <source>
        <dbReference type="SAM" id="MobiDB-lite"/>
    </source>
</evidence>
<feature type="compositionally biased region" description="Low complexity" evidence="8">
    <location>
        <begin position="367"/>
        <end position="376"/>
    </location>
</feature>
<dbReference type="InterPro" id="IPR011053">
    <property type="entry name" value="Single_hybrid_motif"/>
</dbReference>
<dbReference type="CDD" id="cd07036">
    <property type="entry name" value="TPP_PYR_E1-PDHc-beta_like"/>
    <property type="match status" value="1"/>
</dbReference>
<reference evidence="10" key="2">
    <citation type="submission" date="2020-09" db="EMBL/GenBank/DDBJ databases">
        <authorList>
            <person name="Sun Q."/>
            <person name="Ohkuma M."/>
        </authorList>
    </citation>
    <scope>NUCLEOTIDE SEQUENCE</scope>
    <source>
        <strain evidence="10">JCM 13064</strain>
    </source>
</reference>
<dbReference type="FunFam" id="3.40.50.920:FF:000001">
    <property type="entry name" value="Pyruvate dehydrogenase E1 beta subunit"/>
    <property type="match status" value="1"/>
</dbReference>
<dbReference type="InterPro" id="IPR009014">
    <property type="entry name" value="Transketo_C/PFOR_II"/>
</dbReference>
<reference evidence="10" key="1">
    <citation type="journal article" date="2014" name="Int. J. Syst. Evol. Microbiol.">
        <title>Complete genome sequence of Corynebacterium casei LMG S-19264T (=DSM 44701T), isolated from a smear-ripened cheese.</title>
        <authorList>
            <consortium name="US DOE Joint Genome Institute (JGI-PGF)"/>
            <person name="Walter F."/>
            <person name="Albersmeier A."/>
            <person name="Kalinowski J."/>
            <person name="Ruckert C."/>
        </authorList>
    </citation>
    <scope>NUCLEOTIDE SEQUENCE</scope>
    <source>
        <strain evidence="10">JCM 13064</strain>
    </source>
</reference>
<feature type="compositionally biased region" description="Low complexity" evidence="8">
    <location>
        <begin position="510"/>
        <end position="534"/>
    </location>
</feature>
<dbReference type="InterPro" id="IPR000089">
    <property type="entry name" value="Biotin_lipoyl"/>
</dbReference>
<accession>A0A917VGG9</accession>
<keyword evidence="4 7" id="KW-0450">Lipoyl</keyword>
<comment type="caution">
    <text evidence="10">The sequence shown here is derived from an EMBL/GenBank/DDBJ whole genome shotgun (WGS) entry which is preliminary data.</text>
</comment>
<dbReference type="Gene3D" id="2.40.50.100">
    <property type="match status" value="1"/>
</dbReference>
<feature type="domain" description="Lipoyl-binding" evidence="9">
    <location>
        <begin position="417"/>
        <end position="492"/>
    </location>
</feature>
<dbReference type="GO" id="GO:0016491">
    <property type="term" value="F:oxidoreductase activity"/>
    <property type="evidence" value="ECO:0007669"/>
    <property type="project" value="UniProtKB-KW"/>
</dbReference>
<dbReference type="AlphaFoldDB" id="A0A917VGG9"/>
<dbReference type="EC" id="2.3.1.-" evidence="7"/>
<feature type="compositionally biased region" description="Pro residues" evidence="8">
    <location>
        <begin position="343"/>
        <end position="366"/>
    </location>
</feature>
<keyword evidence="11" id="KW-1185">Reference proteome</keyword>
<dbReference type="EMBL" id="BMNT01000009">
    <property type="protein sequence ID" value="GGK78110.1"/>
    <property type="molecule type" value="Genomic_DNA"/>
</dbReference>
<dbReference type="PANTHER" id="PTHR43257">
    <property type="entry name" value="PYRUVATE DEHYDROGENASE E1 COMPONENT BETA SUBUNIT"/>
    <property type="match status" value="1"/>
</dbReference>
<keyword evidence="7" id="KW-0012">Acyltransferase</keyword>
<evidence type="ECO:0000256" key="6">
    <source>
        <dbReference type="ARBA" id="ARBA00023052"/>
    </source>
</evidence>
<feature type="region of interest" description="Disordered" evidence="8">
    <location>
        <begin position="493"/>
        <end position="572"/>
    </location>
</feature>
<feature type="compositionally biased region" description="Low complexity" evidence="8">
    <location>
        <begin position="560"/>
        <end position="572"/>
    </location>
</feature>
<dbReference type="PANTHER" id="PTHR43257:SF2">
    <property type="entry name" value="PYRUVATE DEHYDROGENASE E1 COMPONENT SUBUNIT BETA"/>
    <property type="match status" value="1"/>
</dbReference>
<dbReference type="Proteomes" id="UP000645217">
    <property type="component" value="Unassembled WGS sequence"/>
</dbReference>
<dbReference type="Pfam" id="PF02779">
    <property type="entry name" value="Transket_pyr"/>
    <property type="match status" value="1"/>
</dbReference>
<evidence type="ECO:0000256" key="7">
    <source>
        <dbReference type="RuleBase" id="RU003423"/>
    </source>
</evidence>
<dbReference type="SUPFAM" id="SSF52922">
    <property type="entry name" value="TK C-terminal domain-like"/>
    <property type="match status" value="1"/>
</dbReference>
<dbReference type="GO" id="GO:0000287">
    <property type="term" value="F:magnesium ion binding"/>
    <property type="evidence" value="ECO:0007669"/>
    <property type="project" value="UniProtKB-ARBA"/>
</dbReference>
<evidence type="ECO:0000256" key="2">
    <source>
        <dbReference type="ARBA" id="ARBA00001964"/>
    </source>
</evidence>
<evidence type="ECO:0000256" key="3">
    <source>
        <dbReference type="ARBA" id="ARBA00007317"/>
    </source>
</evidence>
<feature type="region of interest" description="Disordered" evidence="8">
    <location>
        <begin position="338"/>
        <end position="379"/>
    </location>
</feature>
<dbReference type="FunFam" id="3.40.50.970:FF:000001">
    <property type="entry name" value="Pyruvate dehydrogenase E1 beta subunit"/>
    <property type="match status" value="1"/>
</dbReference>
<dbReference type="InterPro" id="IPR001078">
    <property type="entry name" value="2-oxoacid_DH_actylTfrase"/>
</dbReference>
<dbReference type="SMART" id="SM00861">
    <property type="entry name" value="Transket_pyr"/>
    <property type="match status" value="1"/>
</dbReference>
<dbReference type="Pfam" id="PF00364">
    <property type="entry name" value="Biotin_lipoyl"/>
    <property type="match status" value="1"/>
</dbReference>
<evidence type="ECO:0000259" key="9">
    <source>
        <dbReference type="PROSITE" id="PS50968"/>
    </source>
</evidence>
<comment type="similarity">
    <text evidence="3 7">Belongs to the 2-oxoacid dehydrogenase family.</text>
</comment>
<dbReference type="Gene3D" id="3.40.50.920">
    <property type="match status" value="1"/>
</dbReference>
<comment type="cofactor">
    <cofactor evidence="1 7">
        <name>(R)-lipoate</name>
        <dbReference type="ChEBI" id="CHEBI:83088"/>
    </cofactor>
</comment>
<evidence type="ECO:0000313" key="11">
    <source>
        <dbReference type="Proteomes" id="UP000645217"/>
    </source>
</evidence>
<proteinExistence type="inferred from homology"/>
<dbReference type="PROSITE" id="PS50968">
    <property type="entry name" value="BIOTINYL_LIPOYL"/>
    <property type="match status" value="1"/>
</dbReference>
<gene>
    <name evidence="10" type="ORF">GCM10007964_21060</name>
</gene>
<evidence type="ECO:0000256" key="1">
    <source>
        <dbReference type="ARBA" id="ARBA00001938"/>
    </source>
</evidence>
<evidence type="ECO:0000256" key="5">
    <source>
        <dbReference type="ARBA" id="ARBA00023002"/>
    </source>
</evidence>
<comment type="cofactor">
    <cofactor evidence="2">
        <name>thiamine diphosphate</name>
        <dbReference type="ChEBI" id="CHEBI:58937"/>
    </cofactor>
</comment>
<dbReference type="InterPro" id="IPR029061">
    <property type="entry name" value="THDP-binding"/>
</dbReference>
<keyword evidence="6" id="KW-0786">Thiamine pyrophosphate</keyword>
<sequence>MPAGMTVARAINAALRDAMAEDERVVVFGEDVGPLGGVFRVTDGLAAAFGDDRCFDTPLAESGIVGTAVGMAMYGYRPVVELQFDAFAYPAFEQIVSHVAKMRSRTRGAMPLPLVIRIPFGGGIGAVEHHSDSSEAYYAHTPGLHVAVPSCPEDAYSLLRAAIASDDPVIFLEPKKLYWAAPGTVPAGDPAAFGSAAVRRRGTTATVICYGPVVGAALAAADRAAEHGWDVEVIDLRTLVPLDEDTIVAGAARTGRVLVVHEAQGFGGVGAELAALIGERCFGLLRAPVRRVTGLDVPYPPPRLERFHLPTAERILAALADLHGYGERAGTVLTFPAESPHAPASPAPMPPVQASPAPVPSVPPALAPASPARMSPVPESSTEAFPAEVVPVPASPAVLEPSATAGPVVPPISAGPVRRFLLPDLGEGLVEAEIVRWLVAPGEPVEVDTPVVEVETAKTVVELPSPHRGRVAVLHGRPGDVVAVGAPLLSFHPPGGPDAAAPSSGPPGEPAMAGTDPAPSASAGGTGMTGTAPTLFIPAGDTGMTGALAHAPDPGPGPAAPGDAAPADGRAGGPVVRRRPLDGWRGAVARKVAAAHREIPAVTVWVDADATGLLAARRAVASDPGAPRPGLLALLSWFALDGLRRFPVLNGWVDPDREEIVESAAVHLGLVVQAGHGLDVPVLPDAHTLRAGELADAVRRTVEAARAGRGGHLREPGTFTVNNFGGFGVDGSTPIVNHPEVAMLAMGRVLERPWVVDGAVRPRAIVQLSLTFDHRVCDGDVAGGFLRHVADLVESGDLP</sequence>
<protein>
    <recommendedName>
        <fullName evidence="7">Dihydrolipoamide acetyltransferase component of pyruvate dehydrogenase complex</fullName>
        <ecNumber evidence="7">2.3.1.-</ecNumber>
    </recommendedName>
</protein>
<dbReference type="Pfam" id="PF02780">
    <property type="entry name" value="Transketolase_C"/>
    <property type="match status" value="1"/>
</dbReference>
<dbReference type="SUPFAM" id="SSF51230">
    <property type="entry name" value="Single hybrid motif"/>
    <property type="match status" value="1"/>
</dbReference>
<evidence type="ECO:0000313" key="10">
    <source>
        <dbReference type="EMBL" id="GGK78110.1"/>
    </source>
</evidence>
<dbReference type="InterPro" id="IPR023213">
    <property type="entry name" value="CAT-like_dom_sf"/>
</dbReference>
<dbReference type="SUPFAM" id="SSF52777">
    <property type="entry name" value="CoA-dependent acyltransferases"/>
    <property type="match status" value="1"/>
</dbReference>
<evidence type="ECO:0000256" key="4">
    <source>
        <dbReference type="ARBA" id="ARBA00022823"/>
    </source>
</evidence>
<dbReference type="InterPro" id="IPR033248">
    <property type="entry name" value="Transketolase_C"/>
</dbReference>
<dbReference type="SUPFAM" id="SSF52518">
    <property type="entry name" value="Thiamin diphosphate-binding fold (THDP-binding)"/>
    <property type="match status" value="1"/>
</dbReference>
<dbReference type="InterPro" id="IPR005475">
    <property type="entry name" value="Transketolase-like_Pyr-bd"/>
</dbReference>
<dbReference type="CDD" id="cd06849">
    <property type="entry name" value="lipoyl_domain"/>
    <property type="match status" value="1"/>
</dbReference>
<dbReference type="Gene3D" id="3.30.559.10">
    <property type="entry name" value="Chloramphenicol acetyltransferase-like domain"/>
    <property type="match status" value="1"/>
</dbReference>
<name>A0A917VGG9_9ACTN</name>
<organism evidence="10 11">
    <name type="scientific">Sphaerisporangium melleum</name>
    <dbReference type="NCBI Taxonomy" id="321316"/>
    <lineage>
        <taxon>Bacteria</taxon>
        <taxon>Bacillati</taxon>
        <taxon>Actinomycetota</taxon>
        <taxon>Actinomycetes</taxon>
        <taxon>Streptosporangiales</taxon>
        <taxon>Streptosporangiaceae</taxon>
        <taxon>Sphaerisporangium</taxon>
    </lineage>
</organism>